<dbReference type="OrthoDB" id="8479889at2"/>
<dbReference type="Pfam" id="PF13829">
    <property type="entry name" value="DUF4191"/>
    <property type="match status" value="1"/>
</dbReference>
<feature type="transmembrane region" description="Helical" evidence="2">
    <location>
        <begin position="66"/>
        <end position="85"/>
    </location>
</feature>
<feature type="region of interest" description="Disordered" evidence="1">
    <location>
        <begin position="220"/>
        <end position="243"/>
    </location>
</feature>
<evidence type="ECO:0008006" key="5">
    <source>
        <dbReference type="Google" id="ProtNLM"/>
    </source>
</evidence>
<dbReference type="PATRIC" id="fig|396014.3.peg.288"/>
<comment type="caution">
    <text evidence="3">The sequence shown here is derived from an EMBL/GenBank/DDBJ whole genome shotgun (WGS) entry which is preliminary data.</text>
</comment>
<keyword evidence="2" id="KW-0472">Membrane</keyword>
<dbReference type="AlphaFoldDB" id="Z9JWB5"/>
<feature type="compositionally biased region" description="Basic residues" evidence="1">
    <location>
        <begin position="234"/>
        <end position="243"/>
    </location>
</feature>
<dbReference type="RefSeq" id="WP_038370148.1">
    <property type="nucleotide sequence ID" value="NZ_BAAAOW010000001.1"/>
</dbReference>
<dbReference type="STRING" id="396014.BF93_06475"/>
<keyword evidence="4" id="KW-1185">Reference proteome</keyword>
<evidence type="ECO:0000256" key="2">
    <source>
        <dbReference type="SAM" id="Phobius"/>
    </source>
</evidence>
<name>Z9JWB5_9MICO</name>
<accession>Z9JWB5</accession>
<feature type="transmembrane region" description="Helical" evidence="2">
    <location>
        <begin position="39"/>
        <end position="60"/>
    </location>
</feature>
<evidence type="ECO:0000256" key="1">
    <source>
        <dbReference type="SAM" id="MobiDB-lite"/>
    </source>
</evidence>
<keyword evidence="2" id="KW-0812">Transmembrane</keyword>
<gene>
    <name evidence="3" type="ORF">BF93_06475</name>
</gene>
<dbReference type="EMBL" id="JDYK01000002">
    <property type="protein sequence ID" value="EWS82670.1"/>
    <property type="molecule type" value="Genomic_DNA"/>
</dbReference>
<dbReference type="Proteomes" id="UP000023067">
    <property type="component" value="Unassembled WGS sequence"/>
</dbReference>
<dbReference type="InterPro" id="IPR025445">
    <property type="entry name" value="DUF4191"/>
</dbReference>
<sequence length="243" mass="27135">MARKKNDSPAADAKKPKQPGRFKQMLQVFDMTRKVDRTLVPYMVLALVASLVVAILLSWLILNSPWYGIFLGLAFGLLAAMFILARKAEAAAFNRIRGQQGASLAALQSIRRGWNVEDEPVQLDPRTQTMIFRASGRAGIALIAENGSNVSLKLLEKERRSVRRVLNHENVPVHQIIVGDGEGEVPLHKLPSHMTRMKKVLTRDESAEVSRRLAALKRSLRQSVPKGVDPMRARPNHKALRGR</sequence>
<keyword evidence="2" id="KW-1133">Transmembrane helix</keyword>
<organism evidence="3 4">
    <name type="scientific">Brachybacterium phenoliresistens</name>
    <dbReference type="NCBI Taxonomy" id="396014"/>
    <lineage>
        <taxon>Bacteria</taxon>
        <taxon>Bacillati</taxon>
        <taxon>Actinomycetota</taxon>
        <taxon>Actinomycetes</taxon>
        <taxon>Micrococcales</taxon>
        <taxon>Dermabacteraceae</taxon>
        <taxon>Brachybacterium</taxon>
    </lineage>
</organism>
<evidence type="ECO:0000313" key="4">
    <source>
        <dbReference type="Proteomes" id="UP000023067"/>
    </source>
</evidence>
<reference evidence="3 4" key="1">
    <citation type="submission" date="2014-02" db="EMBL/GenBank/DDBJ databases">
        <title>Genome sequence of Brachybacterium phenoliresistens strain W13A50.</title>
        <authorList>
            <person name="Wang X."/>
        </authorList>
    </citation>
    <scope>NUCLEOTIDE SEQUENCE [LARGE SCALE GENOMIC DNA]</scope>
    <source>
        <strain evidence="3 4">W13A50</strain>
    </source>
</reference>
<evidence type="ECO:0000313" key="3">
    <source>
        <dbReference type="EMBL" id="EWS82670.1"/>
    </source>
</evidence>
<protein>
    <recommendedName>
        <fullName evidence="5">DUF4191 domain-containing protein</fullName>
    </recommendedName>
</protein>
<dbReference type="HOGENOM" id="CLU_089257_0_0_11"/>
<dbReference type="eggNOG" id="ENOG502ZA62">
    <property type="taxonomic scope" value="Bacteria"/>
</dbReference>
<proteinExistence type="predicted"/>